<dbReference type="InterPro" id="IPR023380">
    <property type="entry name" value="DsbB-like_sf"/>
</dbReference>
<gene>
    <name evidence="6" type="ORF">QO005_002870</name>
</gene>
<evidence type="ECO:0000256" key="1">
    <source>
        <dbReference type="ARBA" id="ARBA00004141"/>
    </source>
</evidence>
<proteinExistence type="predicted"/>
<dbReference type="RefSeq" id="WP_307158724.1">
    <property type="nucleotide sequence ID" value="NZ_JAUSWH010000009.1"/>
</dbReference>
<evidence type="ECO:0000256" key="2">
    <source>
        <dbReference type="ARBA" id="ARBA00022692"/>
    </source>
</evidence>
<dbReference type="InterPro" id="IPR003752">
    <property type="entry name" value="DiS_bond_form_DsbB/BdbC"/>
</dbReference>
<evidence type="ECO:0000313" key="7">
    <source>
        <dbReference type="Proteomes" id="UP001235269"/>
    </source>
</evidence>
<keyword evidence="2 5" id="KW-0812">Transmembrane</keyword>
<accession>A0ABU0IE63</accession>
<dbReference type="InterPro" id="IPR024199">
    <property type="entry name" value="Uncharacterised_DsbB"/>
</dbReference>
<feature type="transmembrane region" description="Helical" evidence="5">
    <location>
        <begin position="139"/>
        <end position="161"/>
    </location>
</feature>
<sequence>MSTPSLSRPVLPLAAMTLGMAVVVGSALAFEYLGGYIPCELCLLERKPFYIGAAIGLVALLAAPKLPPKVLKLVLMLLGLIMLVSMGLGVYHAGVEWKFWEGPSACSATAGAGFTGTGNILEQLNTIHGPSCTDAALRVLGISFAGWNAIVSLFLAGFAFFSAKRLP</sequence>
<dbReference type="Gene3D" id="1.20.1550.10">
    <property type="entry name" value="DsbB-like"/>
    <property type="match status" value="1"/>
</dbReference>
<feature type="transmembrane region" description="Helical" evidence="5">
    <location>
        <begin position="73"/>
        <end position="94"/>
    </location>
</feature>
<dbReference type="EMBL" id="JAUSWH010000009">
    <property type="protein sequence ID" value="MDQ0456528.1"/>
    <property type="molecule type" value="Genomic_DNA"/>
</dbReference>
<organism evidence="6 7">
    <name type="scientific">Rhizobium paknamense</name>
    <dbReference type="NCBI Taxonomy" id="1206817"/>
    <lineage>
        <taxon>Bacteria</taxon>
        <taxon>Pseudomonadati</taxon>
        <taxon>Pseudomonadota</taxon>
        <taxon>Alphaproteobacteria</taxon>
        <taxon>Hyphomicrobiales</taxon>
        <taxon>Rhizobiaceae</taxon>
        <taxon>Rhizobium/Agrobacterium group</taxon>
        <taxon>Rhizobium</taxon>
    </lineage>
</organism>
<keyword evidence="3 5" id="KW-1133">Transmembrane helix</keyword>
<evidence type="ECO:0000256" key="5">
    <source>
        <dbReference type="SAM" id="Phobius"/>
    </source>
</evidence>
<dbReference type="Pfam" id="PF02600">
    <property type="entry name" value="DsbB"/>
    <property type="match status" value="1"/>
</dbReference>
<evidence type="ECO:0000256" key="3">
    <source>
        <dbReference type="ARBA" id="ARBA00022989"/>
    </source>
</evidence>
<dbReference type="Proteomes" id="UP001235269">
    <property type="component" value="Unassembled WGS sequence"/>
</dbReference>
<comment type="subcellular location">
    <subcellularLocation>
        <location evidence="1">Membrane</location>
        <topology evidence="1">Multi-pass membrane protein</topology>
    </subcellularLocation>
</comment>
<dbReference type="SUPFAM" id="SSF158442">
    <property type="entry name" value="DsbB-like"/>
    <property type="match status" value="1"/>
</dbReference>
<keyword evidence="4 5" id="KW-0472">Membrane</keyword>
<protein>
    <submittedName>
        <fullName evidence="6">Disulfide bond formation protein DsbB</fullName>
    </submittedName>
</protein>
<feature type="transmembrane region" description="Helical" evidence="5">
    <location>
        <begin position="48"/>
        <end position="66"/>
    </location>
</feature>
<evidence type="ECO:0000313" key="6">
    <source>
        <dbReference type="EMBL" id="MDQ0456528.1"/>
    </source>
</evidence>
<reference evidence="6 7" key="1">
    <citation type="submission" date="2023-07" db="EMBL/GenBank/DDBJ databases">
        <title>Genomic Encyclopedia of Type Strains, Phase IV (KMG-IV): sequencing the most valuable type-strain genomes for metagenomic binning, comparative biology and taxonomic classification.</title>
        <authorList>
            <person name="Goeker M."/>
        </authorList>
    </citation>
    <scope>NUCLEOTIDE SEQUENCE [LARGE SCALE GENOMIC DNA]</scope>
    <source>
        <strain evidence="6 7">DSM 100301</strain>
    </source>
</reference>
<keyword evidence="7" id="KW-1185">Reference proteome</keyword>
<name>A0ABU0IE63_9HYPH</name>
<evidence type="ECO:0000256" key="4">
    <source>
        <dbReference type="ARBA" id="ARBA00023136"/>
    </source>
</evidence>
<comment type="caution">
    <text evidence="6">The sequence shown here is derived from an EMBL/GenBank/DDBJ whole genome shotgun (WGS) entry which is preliminary data.</text>
</comment>
<dbReference type="PIRSF" id="PIRSF033913">
    <property type="entry name" value="S-S_format_DsbB"/>
    <property type="match status" value="1"/>
</dbReference>